<keyword evidence="4" id="KW-1185">Reference proteome</keyword>
<protein>
    <submittedName>
        <fullName evidence="3">DUF4397 domain-containing protein</fullName>
    </submittedName>
</protein>
<organism evidence="3 4">
    <name type="scientific">Hymenobacter aerilatus</name>
    <dbReference type="NCBI Taxonomy" id="2932251"/>
    <lineage>
        <taxon>Bacteria</taxon>
        <taxon>Pseudomonadati</taxon>
        <taxon>Bacteroidota</taxon>
        <taxon>Cytophagia</taxon>
        <taxon>Cytophagales</taxon>
        <taxon>Hymenobacteraceae</taxon>
        <taxon>Hymenobacter</taxon>
    </lineage>
</organism>
<evidence type="ECO:0000313" key="4">
    <source>
        <dbReference type="Proteomes" id="UP000829925"/>
    </source>
</evidence>
<sequence length="237" mass="24892">MKPFVKTLRRSLLWAVLPAALTLSFTSCSDDNNDSNNPAEARVMAYHAAPYANAEVDLLVDGAKVEDIEYGDESDYLNVAAGTRAVEVRLKSSQVAVANTSLNAESGKRYSLFAYSASTTQTSLLTIPDDYTTPASGNALVRFVNLGYNAPALTLTRQGSGATPISTGVAKLANGGFVSVPAGAITFEVRETTTAQSTVLSQTANLESGKVYNVLVYGVYGGTTGATGLKLDVEDLD</sequence>
<reference evidence="3 4" key="1">
    <citation type="submission" date="2022-04" db="EMBL/GenBank/DDBJ databases">
        <title>Hymenobacter sp. isolated from the air.</title>
        <authorList>
            <person name="Won M."/>
            <person name="Lee C.-M."/>
            <person name="Woen H.-Y."/>
            <person name="Kwon S.-W."/>
        </authorList>
    </citation>
    <scope>NUCLEOTIDE SEQUENCE [LARGE SCALE GENOMIC DNA]</scope>
    <source>
        <strain evidence="4">5413 J-13</strain>
    </source>
</reference>
<evidence type="ECO:0000259" key="2">
    <source>
        <dbReference type="Pfam" id="PF14344"/>
    </source>
</evidence>
<dbReference type="Proteomes" id="UP000829925">
    <property type="component" value="Chromosome"/>
</dbReference>
<feature type="signal peptide" evidence="1">
    <location>
        <begin position="1"/>
        <end position="29"/>
    </location>
</feature>
<dbReference type="KEGG" id="haei:MUN82_20645"/>
<feature type="domain" description="DUF4397" evidence="2">
    <location>
        <begin position="42"/>
        <end position="155"/>
    </location>
</feature>
<gene>
    <name evidence="3" type="ORF">MUN82_20645</name>
</gene>
<keyword evidence="1" id="KW-0732">Signal</keyword>
<name>A0A8T9ST60_9BACT</name>
<dbReference type="InterPro" id="IPR025510">
    <property type="entry name" value="DUF4397"/>
</dbReference>
<dbReference type="EMBL" id="CP095053">
    <property type="protein sequence ID" value="UOR05328.1"/>
    <property type="molecule type" value="Genomic_DNA"/>
</dbReference>
<dbReference type="Pfam" id="PF14344">
    <property type="entry name" value="DUF4397"/>
    <property type="match status" value="1"/>
</dbReference>
<dbReference type="AlphaFoldDB" id="A0A8T9ST60"/>
<evidence type="ECO:0000313" key="3">
    <source>
        <dbReference type="EMBL" id="UOR05328.1"/>
    </source>
</evidence>
<dbReference type="RefSeq" id="WP_245093483.1">
    <property type="nucleotide sequence ID" value="NZ_CP095053.1"/>
</dbReference>
<dbReference type="PROSITE" id="PS51257">
    <property type="entry name" value="PROKAR_LIPOPROTEIN"/>
    <property type="match status" value="1"/>
</dbReference>
<accession>A0A8T9ST60</accession>
<evidence type="ECO:0000256" key="1">
    <source>
        <dbReference type="SAM" id="SignalP"/>
    </source>
</evidence>
<feature type="chain" id="PRO_5035725864" evidence="1">
    <location>
        <begin position="30"/>
        <end position="237"/>
    </location>
</feature>
<proteinExistence type="predicted"/>